<proteinExistence type="predicted"/>
<dbReference type="AlphaFoldDB" id="A0A6J2UGT9"/>
<gene>
    <name evidence="3" type="primary">LOC115633937</name>
</gene>
<keyword evidence="2" id="KW-1185">Reference proteome</keyword>
<dbReference type="PANTHER" id="PTHR39944:SF1">
    <property type="entry name" value="CALDESMON-RELATED PROTEIN-RELATED"/>
    <property type="match status" value="1"/>
</dbReference>
<dbReference type="Proteomes" id="UP000504634">
    <property type="component" value="Unplaced"/>
</dbReference>
<evidence type="ECO:0000313" key="3">
    <source>
        <dbReference type="RefSeq" id="XP_030387315.1"/>
    </source>
</evidence>
<feature type="coiled-coil region" evidence="1">
    <location>
        <begin position="349"/>
        <end position="383"/>
    </location>
</feature>
<dbReference type="GeneID" id="115633937"/>
<organism evidence="2 3">
    <name type="scientific">Drosophila lebanonensis</name>
    <name type="common">Fruit fly</name>
    <name type="synonym">Scaptodrosophila lebanonensis</name>
    <dbReference type="NCBI Taxonomy" id="7225"/>
    <lineage>
        <taxon>Eukaryota</taxon>
        <taxon>Metazoa</taxon>
        <taxon>Ecdysozoa</taxon>
        <taxon>Arthropoda</taxon>
        <taxon>Hexapoda</taxon>
        <taxon>Insecta</taxon>
        <taxon>Pterygota</taxon>
        <taxon>Neoptera</taxon>
        <taxon>Endopterygota</taxon>
        <taxon>Diptera</taxon>
        <taxon>Brachycera</taxon>
        <taxon>Muscomorpha</taxon>
        <taxon>Ephydroidea</taxon>
        <taxon>Drosophilidae</taxon>
        <taxon>Scaptodrosophila</taxon>
    </lineage>
</organism>
<accession>A0A6J2UGT9</accession>
<dbReference type="RefSeq" id="XP_030387315.1">
    <property type="nucleotide sequence ID" value="XM_030531455.1"/>
</dbReference>
<evidence type="ECO:0000313" key="2">
    <source>
        <dbReference type="Proteomes" id="UP000504634"/>
    </source>
</evidence>
<reference evidence="3" key="1">
    <citation type="submission" date="2025-08" db="UniProtKB">
        <authorList>
            <consortium name="RefSeq"/>
        </authorList>
    </citation>
    <scope>IDENTIFICATION</scope>
    <source>
        <strain evidence="3">11010-0011.00</strain>
        <tissue evidence="3">Whole body</tissue>
    </source>
</reference>
<sequence length="602" mass="71768">MLSCKAKPVLTSFQIHKKSKSQYPVIVSAQRYDGMLSRANQSEKLAMQEAAEEEKRYQQYLKDGNAALVKLFTGVLNAKQDEKELLHKKENDELKEIEVDLETRRINDRMRKERIKRATEILENMKQGPLALHRALLESEMLHQRKYNEQLNREFAQAADRQQRLEMEQCPETLIPFTSMTEEELKAKEKEKALALRDAILQDVETKRQLLLEQKDKELFEGIVEREQCKCRLEEEELAARKLKERKREQCRRAYHDSLKEKAALAERDRVCDAIDDRRNCVVQVAHRNLDSRYNKHVRHIRYTNFNEREARAMRVHEMQQEGKRKAEELEAQLLERHEAEVHIDDERRQCQLEELAKQRRAYQKEEQERAEKKREREMELRRFEMAQRLKNAEANKLFEASTRRKRNKEMADLRKVLYGQRAEFLERKRDELMRISSCEVDPHLANDKYFFQQAADMMKQSKEVGRPLHPIARAVEKYKRDNNISLEPPRTRIQRSQLRDFCWPGYYAQAERKWKEYERRDKCRKEQEADRNDILRNCMRITKMAAEERVKPGVCKVEIPIACMRQTGMPVIESTDSFECSKYVCVENEPPMGPCSEMKTK</sequence>
<protein>
    <submittedName>
        <fullName evidence="3">Trichohyalin</fullName>
    </submittedName>
</protein>
<name>A0A6J2UGT9_DROLE</name>
<dbReference type="PANTHER" id="PTHR39944">
    <property type="match status" value="1"/>
</dbReference>
<dbReference type="OrthoDB" id="331765at2759"/>
<evidence type="ECO:0000256" key="1">
    <source>
        <dbReference type="SAM" id="Coils"/>
    </source>
</evidence>
<feature type="coiled-coil region" evidence="1">
    <location>
        <begin position="226"/>
        <end position="253"/>
    </location>
</feature>
<keyword evidence="1" id="KW-0175">Coiled coil</keyword>